<name>A0A0R0AQY4_9GAMM</name>
<sequence>MRSLLPLFALLLAPLAFADEPAAPPAPLDDGPYLRRAGNGLDAEWVCDGQVQRAHVAFRHGRATVPARCGYPHALEIDAAPAPPVRAERPMPAKLAALSDIHGQYGILRQLLHANGLIDAQDGWAWGDGLLVVNGDVFDRGPQVTEAFWLLQQLQRQARAAGGDVLFVLGNHETMELYDDLRYLNPKYAQVATLLGRPYPALYDADSVLGAWLRQAPAIARVGDTLFLHGGISPEFLAQGIDRDEANTRYRQSLGTPKAQVKADPRTAPLYDGKTSPIWYRGYFDGRATPEAVTAVLAQLGVSRIVVGHTSMAHVGSYFDGRVIAIDSSIKRGESGEMLLIENGEVSRGLLDGTRAPLLPGSGEDEDD</sequence>
<dbReference type="InterPro" id="IPR004843">
    <property type="entry name" value="Calcineurin-like_PHP"/>
</dbReference>
<evidence type="ECO:0000313" key="3">
    <source>
        <dbReference type="EMBL" id="KRG44850.1"/>
    </source>
</evidence>
<gene>
    <name evidence="3" type="ORF">ARC20_08070</name>
</gene>
<evidence type="ECO:0000313" key="4">
    <source>
        <dbReference type="Proteomes" id="UP000051802"/>
    </source>
</evidence>
<protein>
    <submittedName>
        <fullName evidence="3">Metallophosphoesterase</fullName>
    </submittedName>
</protein>
<keyword evidence="1" id="KW-0732">Signal</keyword>
<organism evidence="3 4">
    <name type="scientific">Stenotrophomonas panacihumi</name>
    <dbReference type="NCBI Taxonomy" id="676599"/>
    <lineage>
        <taxon>Bacteria</taxon>
        <taxon>Pseudomonadati</taxon>
        <taxon>Pseudomonadota</taxon>
        <taxon>Gammaproteobacteria</taxon>
        <taxon>Lysobacterales</taxon>
        <taxon>Lysobacteraceae</taxon>
        <taxon>Stenotrophomonas</taxon>
    </lineage>
</organism>
<comment type="caution">
    <text evidence="3">The sequence shown here is derived from an EMBL/GenBank/DDBJ whole genome shotgun (WGS) entry which is preliminary data.</text>
</comment>
<feature type="domain" description="Calcineurin-like phosphoesterase" evidence="2">
    <location>
        <begin position="94"/>
        <end position="310"/>
    </location>
</feature>
<dbReference type="STRING" id="676599.ARC20_08070"/>
<reference evidence="3 4" key="1">
    <citation type="submission" date="2015-10" db="EMBL/GenBank/DDBJ databases">
        <title>Genome sequencing and analysis of members of genus Stenotrophomonas.</title>
        <authorList>
            <person name="Patil P.P."/>
            <person name="Midha S."/>
            <person name="Patil P.B."/>
        </authorList>
    </citation>
    <scope>NUCLEOTIDE SEQUENCE [LARGE SCALE GENOMIC DNA]</scope>
    <source>
        <strain evidence="3 4">JCM 16536</strain>
    </source>
</reference>
<proteinExistence type="predicted"/>
<feature type="chain" id="PRO_5006391185" evidence="1">
    <location>
        <begin position="19"/>
        <end position="368"/>
    </location>
</feature>
<dbReference type="GO" id="GO:0016787">
    <property type="term" value="F:hydrolase activity"/>
    <property type="evidence" value="ECO:0007669"/>
    <property type="project" value="InterPro"/>
</dbReference>
<dbReference type="InterPro" id="IPR029052">
    <property type="entry name" value="Metallo-depent_PP-like"/>
</dbReference>
<accession>A0A0R0AQY4</accession>
<dbReference type="Proteomes" id="UP000051802">
    <property type="component" value="Unassembled WGS sequence"/>
</dbReference>
<evidence type="ECO:0000259" key="2">
    <source>
        <dbReference type="Pfam" id="PF00149"/>
    </source>
</evidence>
<feature type="signal peptide" evidence="1">
    <location>
        <begin position="1"/>
        <end position="18"/>
    </location>
</feature>
<dbReference type="EMBL" id="LLXU01000066">
    <property type="protein sequence ID" value="KRG44850.1"/>
    <property type="molecule type" value="Genomic_DNA"/>
</dbReference>
<dbReference type="PANTHER" id="PTHR46546">
    <property type="entry name" value="SHEWANELLA-LIKE PROTEIN PHOSPHATASE 1"/>
    <property type="match status" value="1"/>
</dbReference>
<keyword evidence="4" id="KW-1185">Reference proteome</keyword>
<dbReference type="SUPFAM" id="SSF56300">
    <property type="entry name" value="Metallo-dependent phosphatases"/>
    <property type="match status" value="1"/>
</dbReference>
<dbReference type="PANTHER" id="PTHR46546:SF4">
    <property type="entry name" value="SHEWANELLA-LIKE PROTEIN PHOSPHATASE 1"/>
    <property type="match status" value="1"/>
</dbReference>
<evidence type="ECO:0000256" key="1">
    <source>
        <dbReference type="SAM" id="SignalP"/>
    </source>
</evidence>
<dbReference type="Gene3D" id="3.60.21.10">
    <property type="match status" value="1"/>
</dbReference>
<dbReference type="Pfam" id="PF00149">
    <property type="entry name" value="Metallophos"/>
    <property type="match status" value="1"/>
</dbReference>
<dbReference type="AlphaFoldDB" id="A0A0R0AQY4"/>